<name>A0A927MNL3_9ACTN</name>
<keyword evidence="1" id="KW-0808">Transferase</keyword>
<dbReference type="EMBL" id="JADBEM010000001">
    <property type="protein sequence ID" value="MBE1603834.1"/>
    <property type="molecule type" value="Genomic_DNA"/>
</dbReference>
<dbReference type="AlphaFoldDB" id="A0A927MNL3"/>
<evidence type="ECO:0000313" key="2">
    <source>
        <dbReference type="Proteomes" id="UP000638648"/>
    </source>
</evidence>
<organism evidence="1 2">
    <name type="scientific">Actinopolymorpha pittospori</name>
    <dbReference type="NCBI Taxonomy" id="648752"/>
    <lineage>
        <taxon>Bacteria</taxon>
        <taxon>Bacillati</taxon>
        <taxon>Actinomycetota</taxon>
        <taxon>Actinomycetes</taxon>
        <taxon>Propionibacteriales</taxon>
        <taxon>Actinopolymorphaceae</taxon>
        <taxon>Actinopolymorpha</taxon>
    </lineage>
</organism>
<evidence type="ECO:0000313" key="1">
    <source>
        <dbReference type="EMBL" id="MBE1603834.1"/>
    </source>
</evidence>
<keyword evidence="1" id="KW-0418">Kinase</keyword>
<dbReference type="GO" id="GO:0016301">
    <property type="term" value="F:kinase activity"/>
    <property type="evidence" value="ECO:0007669"/>
    <property type="project" value="UniProtKB-KW"/>
</dbReference>
<proteinExistence type="predicted"/>
<comment type="caution">
    <text evidence="1">The sequence shown here is derived from an EMBL/GenBank/DDBJ whole genome shotgun (WGS) entry which is preliminary data.</text>
</comment>
<accession>A0A927MNL3</accession>
<dbReference type="Proteomes" id="UP000638648">
    <property type="component" value="Unassembled WGS sequence"/>
</dbReference>
<reference evidence="1" key="1">
    <citation type="submission" date="2020-10" db="EMBL/GenBank/DDBJ databases">
        <title>Sequencing the genomes of 1000 actinobacteria strains.</title>
        <authorList>
            <person name="Klenk H.-P."/>
        </authorList>
    </citation>
    <scope>NUCLEOTIDE SEQUENCE</scope>
    <source>
        <strain evidence="1">DSM 45354</strain>
    </source>
</reference>
<gene>
    <name evidence="1" type="ORF">HEB94_000682</name>
</gene>
<sequence>MSPPFLHVVHMREQEDFHPKETIADLADVDVSLREDNDQLRVLPRDPSRKARPRTMAPLAVELPLQQPGRDAGLDLLARHLQIAYGHDVAPDAFLGVPTYHVDERGHLR</sequence>
<protein>
    <submittedName>
        <fullName evidence="1">LytS/YehU family sensor histidine kinase</fullName>
    </submittedName>
</protein>
<dbReference type="RefSeq" id="WP_202896083.1">
    <property type="nucleotide sequence ID" value="NZ_BAABJL010000241.1"/>
</dbReference>
<keyword evidence="2" id="KW-1185">Reference proteome</keyword>